<proteinExistence type="predicted"/>
<dbReference type="Proteomes" id="UP001189429">
    <property type="component" value="Unassembled WGS sequence"/>
</dbReference>
<dbReference type="EMBL" id="CAUYUJ010018546">
    <property type="protein sequence ID" value="CAK0884422.1"/>
    <property type="molecule type" value="Genomic_DNA"/>
</dbReference>
<comment type="caution">
    <text evidence="1">The sequence shown here is derived from an EMBL/GenBank/DDBJ whole genome shotgun (WGS) entry which is preliminary data.</text>
</comment>
<gene>
    <name evidence="1" type="ORF">PCOR1329_LOCUS66376</name>
</gene>
<keyword evidence="2" id="KW-1185">Reference proteome</keyword>
<evidence type="ECO:0000313" key="1">
    <source>
        <dbReference type="EMBL" id="CAK0884422.1"/>
    </source>
</evidence>
<evidence type="ECO:0000313" key="2">
    <source>
        <dbReference type="Proteomes" id="UP001189429"/>
    </source>
</evidence>
<name>A0ABN9WHI0_9DINO</name>
<sequence length="101" mass="11259">MRLCLRRLVKLVAQDVDMVLLRRGICTHGLDLTGYCPPDAGIVAGPPVDLAKEAVPPERSLVFVVATSSSLLWPDLEWEDYSMLPVGGRRLRAPPRLLRPW</sequence>
<reference evidence="1" key="1">
    <citation type="submission" date="2023-10" db="EMBL/GenBank/DDBJ databases">
        <authorList>
            <person name="Chen Y."/>
            <person name="Shah S."/>
            <person name="Dougan E. K."/>
            <person name="Thang M."/>
            <person name="Chan C."/>
        </authorList>
    </citation>
    <scope>NUCLEOTIDE SEQUENCE [LARGE SCALE GENOMIC DNA]</scope>
</reference>
<accession>A0ABN9WHI0</accession>
<protein>
    <submittedName>
        <fullName evidence="1">Uncharacterized protein</fullName>
    </submittedName>
</protein>
<organism evidence="1 2">
    <name type="scientific">Prorocentrum cordatum</name>
    <dbReference type="NCBI Taxonomy" id="2364126"/>
    <lineage>
        <taxon>Eukaryota</taxon>
        <taxon>Sar</taxon>
        <taxon>Alveolata</taxon>
        <taxon>Dinophyceae</taxon>
        <taxon>Prorocentrales</taxon>
        <taxon>Prorocentraceae</taxon>
        <taxon>Prorocentrum</taxon>
    </lineage>
</organism>